<evidence type="ECO:0000313" key="12">
    <source>
        <dbReference type="EMBL" id="SHM10974.1"/>
    </source>
</evidence>
<dbReference type="Proteomes" id="UP000184038">
    <property type="component" value="Unassembled WGS sequence"/>
</dbReference>
<dbReference type="GO" id="GO:0006824">
    <property type="term" value="P:cobalt ion transport"/>
    <property type="evidence" value="ECO:0007669"/>
    <property type="project" value="InterPro"/>
</dbReference>
<keyword evidence="13" id="KW-1185">Reference proteome</keyword>
<evidence type="ECO:0000256" key="6">
    <source>
        <dbReference type="ARBA" id="ARBA00022840"/>
    </source>
</evidence>
<accession>A0A1M7G3M2</accession>
<keyword evidence="6 10" id="KW-0067">ATP-binding</keyword>
<dbReference type="InterPro" id="IPR005876">
    <property type="entry name" value="Co_trans_ATP-bd"/>
</dbReference>
<dbReference type="CDD" id="cd03225">
    <property type="entry name" value="ABC_cobalt_CbiO_domain1"/>
    <property type="match status" value="1"/>
</dbReference>
<evidence type="ECO:0000313" key="13">
    <source>
        <dbReference type="Proteomes" id="UP000184038"/>
    </source>
</evidence>
<dbReference type="PANTHER" id="PTHR43553:SF24">
    <property type="entry name" value="ENERGY-COUPLING FACTOR TRANSPORTER ATP-BINDING PROTEIN ECFA1"/>
    <property type="match status" value="1"/>
</dbReference>
<comment type="subcellular location">
    <subcellularLocation>
        <location evidence="1 10">Cell membrane</location>
        <topology evidence="1 10">Peripheral membrane protein</topology>
    </subcellularLocation>
</comment>
<reference evidence="12 13" key="1">
    <citation type="submission" date="2016-11" db="EMBL/GenBank/DDBJ databases">
        <authorList>
            <person name="Jaros S."/>
            <person name="Januszkiewicz K."/>
            <person name="Wedrychowicz H."/>
        </authorList>
    </citation>
    <scope>NUCLEOTIDE SEQUENCE [LARGE SCALE GENOMIC DNA]</scope>
    <source>
        <strain evidence="12 13">DSM 15930</strain>
    </source>
</reference>
<dbReference type="GO" id="GO:0042626">
    <property type="term" value="F:ATPase-coupled transmembrane transporter activity"/>
    <property type="evidence" value="ECO:0007669"/>
    <property type="project" value="TreeGrafter"/>
</dbReference>
<dbReference type="FunFam" id="3.40.50.300:FF:000224">
    <property type="entry name" value="Energy-coupling factor transporter ATP-binding protein EcfA"/>
    <property type="match status" value="1"/>
</dbReference>
<proteinExistence type="inferred from homology"/>
<dbReference type="Gene3D" id="3.40.50.300">
    <property type="entry name" value="P-loop containing nucleotide triphosphate hydrolases"/>
    <property type="match status" value="1"/>
</dbReference>
<feature type="domain" description="ABC transporter" evidence="11">
    <location>
        <begin position="36"/>
        <end position="271"/>
    </location>
</feature>
<dbReference type="NCBIfam" id="TIGR01166">
    <property type="entry name" value="cbiO"/>
    <property type="match status" value="1"/>
</dbReference>
<dbReference type="InterPro" id="IPR003439">
    <property type="entry name" value="ABC_transporter-like_ATP-bd"/>
</dbReference>
<evidence type="ECO:0000256" key="5">
    <source>
        <dbReference type="ARBA" id="ARBA00022741"/>
    </source>
</evidence>
<comment type="similarity">
    <text evidence="2 10">Belongs to the ABC transporter superfamily.</text>
</comment>
<dbReference type="EMBL" id="FRCP01000006">
    <property type="protein sequence ID" value="SHM10974.1"/>
    <property type="molecule type" value="Genomic_DNA"/>
</dbReference>
<evidence type="ECO:0000259" key="11">
    <source>
        <dbReference type="PROSITE" id="PS50893"/>
    </source>
</evidence>
<evidence type="ECO:0000256" key="3">
    <source>
        <dbReference type="ARBA" id="ARBA00022448"/>
    </source>
</evidence>
<name>A0A1M7G3M2_9FIRM</name>
<evidence type="ECO:0000256" key="10">
    <source>
        <dbReference type="RuleBase" id="RU364103"/>
    </source>
</evidence>
<dbReference type="PANTHER" id="PTHR43553">
    <property type="entry name" value="HEAVY METAL TRANSPORTER"/>
    <property type="match status" value="1"/>
</dbReference>
<comment type="function">
    <text evidence="10">Part of an ABC transporter complex. Responsible for energy coupling to the transport system.</text>
</comment>
<dbReference type="InterPro" id="IPR003593">
    <property type="entry name" value="AAA+_ATPase"/>
</dbReference>
<evidence type="ECO:0000256" key="8">
    <source>
        <dbReference type="ARBA" id="ARBA00023136"/>
    </source>
</evidence>
<keyword evidence="8 10" id="KW-0472">Membrane</keyword>
<dbReference type="Pfam" id="PF00005">
    <property type="entry name" value="ABC_tran"/>
    <property type="match status" value="1"/>
</dbReference>
<dbReference type="STRING" id="1120996.SAMN02746066_00813"/>
<evidence type="ECO:0000256" key="7">
    <source>
        <dbReference type="ARBA" id="ARBA00022967"/>
    </source>
</evidence>
<dbReference type="GO" id="GO:0016887">
    <property type="term" value="F:ATP hydrolysis activity"/>
    <property type="evidence" value="ECO:0007669"/>
    <property type="project" value="InterPro"/>
</dbReference>
<evidence type="ECO:0000256" key="9">
    <source>
        <dbReference type="ARBA" id="ARBA00025157"/>
    </source>
</evidence>
<comment type="function">
    <text evidence="9">Probably part of an ABC transporter complex. Responsible for energy coupling to the transport system.</text>
</comment>
<keyword evidence="7" id="KW-1278">Translocase</keyword>
<dbReference type="GO" id="GO:0005524">
    <property type="term" value="F:ATP binding"/>
    <property type="evidence" value="ECO:0007669"/>
    <property type="project" value="UniProtKB-UniRule"/>
</dbReference>
<dbReference type="InterPro" id="IPR027417">
    <property type="entry name" value="P-loop_NTPase"/>
</dbReference>
<dbReference type="PROSITE" id="PS50893">
    <property type="entry name" value="ABC_TRANSPORTER_2"/>
    <property type="match status" value="1"/>
</dbReference>
<sequence>MKELKDYKGGHALRTFNLLDEQYHKPVCDMHGDTMIEIKNLNYQYEDGTVALQNVNLTINKGEKIAIMGPNGSGKSTLFLCLNGVYKPTNGSIQVNGEPVTYNRNGLKKLRQIIGIVFQNPDNQLFSADVFQEISFGPMNLGLEKEVVRERVESVLESLHIQHLKKRPTHFLSGGQKKQVAIADILAMKPEVILFDEPTAALDSYHSQLVNDLVDELCEAGITVIQATHDSDYAMAWADRIIVIQDGKVLVKDTPQKVFENVELRKKAYLEEPNVLKMYNCLCKANIIEQTNNPICPKSIDELIKGLE</sequence>
<dbReference type="InterPro" id="IPR015856">
    <property type="entry name" value="ABC_transpr_CbiO/EcfA_su"/>
</dbReference>
<keyword evidence="4 10" id="KW-1003">Cell membrane</keyword>
<dbReference type="SMART" id="SM00382">
    <property type="entry name" value="AAA"/>
    <property type="match status" value="1"/>
</dbReference>
<gene>
    <name evidence="12" type="ORF">SAMN02746066_00813</name>
</gene>
<protein>
    <recommendedName>
        <fullName evidence="10">ABC transporter ATP-binding protein</fullName>
    </recommendedName>
</protein>
<dbReference type="AlphaFoldDB" id="A0A1M7G3M2"/>
<keyword evidence="5 10" id="KW-0547">Nucleotide-binding</keyword>
<organism evidence="12 13">
    <name type="scientific">Anaerosporobacter mobilis DSM 15930</name>
    <dbReference type="NCBI Taxonomy" id="1120996"/>
    <lineage>
        <taxon>Bacteria</taxon>
        <taxon>Bacillati</taxon>
        <taxon>Bacillota</taxon>
        <taxon>Clostridia</taxon>
        <taxon>Lachnospirales</taxon>
        <taxon>Lachnospiraceae</taxon>
        <taxon>Anaerosporobacter</taxon>
    </lineage>
</organism>
<dbReference type="InterPro" id="IPR050095">
    <property type="entry name" value="ECF_ABC_transporter_ATP-bd"/>
</dbReference>
<evidence type="ECO:0000256" key="2">
    <source>
        <dbReference type="ARBA" id="ARBA00005417"/>
    </source>
</evidence>
<dbReference type="SUPFAM" id="SSF52540">
    <property type="entry name" value="P-loop containing nucleoside triphosphate hydrolases"/>
    <property type="match status" value="1"/>
</dbReference>
<dbReference type="GO" id="GO:0043190">
    <property type="term" value="C:ATP-binding cassette (ABC) transporter complex"/>
    <property type="evidence" value="ECO:0007669"/>
    <property type="project" value="TreeGrafter"/>
</dbReference>
<evidence type="ECO:0000256" key="4">
    <source>
        <dbReference type="ARBA" id="ARBA00022475"/>
    </source>
</evidence>
<keyword evidence="3 10" id="KW-0813">Transport</keyword>
<evidence type="ECO:0000256" key="1">
    <source>
        <dbReference type="ARBA" id="ARBA00004202"/>
    </source>
</evidence>